<sequence length="249" mass="26690">MARILLIDPLGTDMHAERDRRIAQAAVGPDTEVVVRHLPELPVSAYLPAEDVLISPLLRAVREGDEEGFDAIGIACASDPAVRQAKELVATPVTGPFEAAARIAPSFGRFSVLYPGVASGPGENLPQDANWIRRLARDYGVLDLLGPSAPVPVERPGDEVDSERGLDPAERARITGEQVLANMTAAIRTAGPAIAERVWRDGEAQAIFVACTFWSSELDPIRKAVPVPVLDPIRTLARYTALLGATVNH</sequence>
<dbReference type="InterPro" id="IPR015942">
    <property type="entry name" value="Asp/Glu/hydantoin_racemase"/>
</dbReference>
<proteinExistence type="inferred from homology"/>
<evidence type="ECO:0008006" key="4">
    <source>
        <dbReference type="Google" id="ProtNLM"/>
    </source>
</evidence>
<evidence type="ECO:0000313" key="3">
    <source>
        <dbReference type="Proteomes" id="UP000632138"/>
    </source>
</evidence>
<comment type="similarity">
    <text evidence="1">Belongs to the HyuE racemase family.</text>
</comment>
<gene>
    <name evidence="2" type="ORF">JIG36_04395</name>
</gene>
<protein>
    <recommendedName>
        <fullName evidence="4">Hydantoin racemase</fullName>
    </recommendedName>
</protein>
<dbReference type="InterPro" id="IPR053714">
    <property type="entry name" value="Iso_Racemase_Enz_sf"/>
</dbReference>
<dbReference type="EMBL" id="JAENHP010000001">
    <property type="protein sequence ID" value="MBM2614795.1"/>
    <property type="molecule type" value="Genomic_DNA"/>
</dbReference>
<accession>A0ABS2A4Z4</accession>
<dbReference type="Pfam" id="PF01177">
    <property type="entry name" value="Asp_Glu_race"/>
    <property type="match status" value="1"/>
</dbReference>
<name>A0ABS2A4Z4_9ACTN</name>
<evidence type="ECO:0000256" key="1">
    <source>
        <dbReference type="ARBA" id="ARBA00038414"/>
    </source>
</evidence>
<dbReference type="Gene3D" id="3.40.50.12500">
    <property type="match status" value="1"/>
</dbReference>
<keyword evidence="3" id="KW-1185">Reference proteome</keyword>
<reference evidence="2 3" key="1">
    <citation type="submission" date="2021-01" db="EMBL/GenBank/DDBJ databases">
        <title>Actinoplanes sp. nov. LDG1-06 isolated from lichen.</title>
        <authorList>
            <person name="Saeng-In P."/>
            <person name="Phongsopitanun W."/>
            <person name="Kanchanasin P."/>
            <person name="Yuki M."/>
            <person name="Kudo T."/>
            <person name="Ohkuma M."/>
            <person name="Tanasupawat S."/>
        </authorList>
    </citation>
    <scope>NUCLEOTIDE SEQUENCE [LARGE SCALE GENOMIC DNA]</scope>
    <source>
        <strain evidence="2 3">LDG1-06</strain>
    </source>
</reference>
<comment type="caution">
    <text evidence="2">The sequence shown here is derived from an EMBL/GenBank/DDBJ whole genome shotgun (WGS) entry which is preliminary data.</text>
</comment>
<dbReference type="Proteomes" id="UP000632138">
    <property type="component" value="Unassembled WGS sequence"/>
</dbReference>
<organism evidence="2 3">
    <name type="scientific">Paractinoplanes ovalisporus</name>
    <dbReference type="NCBI Taxonomy" id="2810368"/>
    <lineage>
        <taxon>Bacteria</taxon>
        <taxon>Bacillati</taxon>
        <taxon>Actinomycetota</taxon>
        <taxon>Actinomycetes</taxon>
        <taxon>Micromonosporales</taxon>
        <taxon>Micromonosporaceae</taxon>
        <taxon>Paractinoplanes</taxon>
    </lineage>
</organism>
<dbReference type="RefSeq" id="WP_203374657.1">
    <property type="nucleotide sequence ID" value="NZ_JAENHP010000001.1"/>
</dbReference>
<evidence type="ECO:0000313" key="2">
    <source>
        <dbReference type="EMBL" id="MBM2614795.1"/>
    </source>
</evidence>